<feature type="compositionally biased region" description="Low complexity" evidence="1">
    <location>
        <begin position="92"/>
        <end position="126"/>
    </location>
</feature>
<accession>A0A2G8SP62</accession>
<dbReference type="EMBL" id="AYKW01000003">
    <property type="protein sequence ID" value="PIL35567.1"/>
    <property type="molecule type" value="Genomic_DNA"/>
</dbReference>
<organism evidence="2 3">
    <name type="scientific">Ganoderma sinense ZZ0214-1</name>
    <dbReference type="NCBI Taxonomy" id="1077348"/>
    <lineage>
        <taxon>Eukaryota</taxon>
        <taxon>Fungi</taxon>
        <taxon>Dikarya</taxon>
        <taxon>Basidiomycota</taxon>
        <taxon>Agaricomycotina</taxon>
        <taxon>Agaricomycetes</taxon>
        <taxon>Polyporales</taxon>
        <taxon>Polyporaceae</taxon>
        <taxon>Ganoderma</taxon>
    </lineage>
</organism>
<proteinExistence type="predicted"/>
<sequence>MYSSRNTYGTTPPELSNNPFIDHPANAMTRYPDITGSDNPANSQFTSWMNGPSTSSTGTNFSGSYGNTSSMSPQGYGGTPGYQSQPQATGWSQGSGFSQPQQSYGQYPSAPMQQQQQSPSGMPFQPTSSFGQQLQAHVNSAYNTPQPQQQQQPLQYSGYAAAQSPSYGQAYQQGYPGQQQQQHFSEFDPYAQGGQPMQQQTPGANGAPPSSSGFRSQHPREYVQHHKAELETWDSYSWKQAQNSFDDLKRAWEARKSELEARLKALGGAGLFAGGAGGYGGMYGGNPAAQQYAQVENMVKEATLNIDSIAASSFQMQEVFAGYRQSSDVASKRRVREAINAALTSLPDWPQPLMF</sequence>
<feature type="compositionally biased region" description="Low complexity" evidence="1">
    <location>
        <begin position="189"/>
        <end position="203"/>
    </location>
</feature>
<comment type="caution">
    <text evidence="2">The sequence shown here is derived from an EMBL/GenBank/DDBJ whole genome shotgun (WGS) entry which is preliminary data.</text>
</comment>
<dbReference type="OrthoDB" id="3253876at2759"/>
<reference evidence="2 3" key="1">
    <citation type="journal article" date="2015" name="Sci. Rep.">
        <title>Chromosome-level genome map provides insights into diverse defense mechanisms in the medicinal fungus Ganoderma sinense.</title>
        <authorList>
            <person name="Zhu Y."/>
            <person name="Xu J."/>
            <person name="Sun C."/>
            <person name="Zhou S."/>
            <person name="Xu H."/>
            <person name="Nelson D.R."/>
            <person name="Qian J."/>
            <person name="Song J."/>
            <person name="Luo H."/>
            <person name="Xiang L."/>
            <person name="Li Y."/>
            <person name="Xu Z."/>
            <person name="Ji A."/>
            <person name="Wang L."/>
            <person name="Lu S."/>
            <person name="Hayward A."/>
            <person name="Sun W."/>
            <person name="Li X."/>
            <person name="Schwartz D.C."/>
            <person name="Wang Y."/>
            <person name="Chen S."/>
        </authorList>
    </citation>
    <scope>NUCLEOTIDE SEQUENCE [LARGE SCALE GENOMIC DNA]</scope>
    <source>
        <strain evidence="2 3">ZZ0214-1</strain>
    </source>
</reference>
<dbReference type="Proteomes" id="UP000230002">
    <property type="component" value="Unassembled WGS sequence"/>
</dbReference>
<evidence type="ECO:0000313" key="2">
    <source>
        <dbReference type="EMBL" id="PIL35567.1"/>
    </source>
</evidence>
<feature type="compositionally biased region" description="Polar residues" evidence="1">
    <location>
        <begin position="81"/>
        <end position="91"/>
    </location>
</feature>
<feature type="region of interest" description="Disordered" evidence="1">
    <location>
        <begin position="1"/>
        <end position="132"/>
    </location>
</feature>
<evidence type="ECO:0000256" key="1">
    <source>
        <dbReference type="SAM" id="MobiDB-lite"/>
    </source>
</evidence>
<evidence type="ECO:0000313" key="3">
    <source>
        <dbReference type="Proteomes" id="UP000230002"/>
    </source>
</evidence>
<gene>
    <name evidence="2" type="ORF">GSI_02295</name>
</gene>
<dbReference type="STRING" id="1077348.A0A2G8SP62"/>
<feature type="compositionally biased region" description="Low complexity" evidence="1">
    <location>
        <begin position="50"/>
        <end position="70"/>
    </location>
</feature>
<name>A0A2G8SP62_9APHY</name>
<dbReference type="AlphaFoldDB" id="A0A2G8SP62"/>
<feature type="compositionally biased region" description="Low complexity" evidence="1">
    <location>
        <begin position="145"/>
        <end position="161"/>
    </location>
</feature>
<feature type="compositionally biased region" description="Polar residues" evidence="1">
    <location>
        <begin position="1"/>
        <end position="19"/>
    </location>
</feature>
<feature type="compositionally biased region" description="Polar residues" evidence="1">
    <location>
        <begin position="36"/>
        <end position="49"/>
    </location>
</feature>
<feature type="region of interest" description="Disordered" evidence="1">
    <location>
        <begin position="188"/>
        <end position="224"/>
    </location>
</feature>
<protein>
    <submittedName>
        <fullName evidence="2">Uncharacterized protein</fullName>
    </submittedName>
</protein>
<feature type="region of interest" description="Disordered" evidence="1">
    <location>
        <begin position="142"/>
        <end position="161"/>
    </location>
</feature>
<keyword evidence="3" id="KW-1185">Reference proteome</keyword>